<dbReference type="EMBL" id="VSSB01000002">
    <property type="protein sequence ID" value="TYL50315.1"/>
    <property type="molecule type" value="Genomic_DNA"/>
</dbReference>
<evidence type="ECO:0000256" key="2">
    <source>
        <dbReference type="SAM" id="Phobius"/>
    </source>
</evidence>
<dbReference type="AlphaFoldDB" id="A0A5S4V877"/>
<organism evidence="3 4">
    <name type="scientific">Agromyces mariniharenae</name>
    <dbReference type="NCBI Taxonomy" id="2604423"/>
    <lineage>
        <taxon>Bacteria</taxon>
        <taxon>Bacillati</taxon>
        <taxon>Actinomycetota</taxon>
        <taxon>Actinomycetes</taxon>
        <taxon>Micrococcales</taxon>
        <taxon>Microbacteriaceae</taxon>
        <taxon>Agromyces</taxon>
    </lineage>
</organism>
<accession>A0A5S4V877</accession>
<keyword evidence="2" id="KW-0472">Membrane</keyword>
<dbReference type="Pfam" id="PF19779">
    <property type="entry name" value="DUF6264"/>
    <property type="match status" value="1"/>
</dbReference>
<feature type="transmembrane region" description="Helical" evidence="2">
    <location>
        <begin position="124"/>
        <end position="146"/>
    </location>
</feature>
<feature type="compositionally biased region" description="Pro residues" evidence="1">
    <location>
        <begin position="49"/>
        <end position="66"/>
    </location>
</feature>
<name>A0A5S4V877_9MICO</name>
<protein>
    <submittedName>
        <fullName evidence="3">Uncharacterized protein</fullName>
    </submittedName>
</protein>
<keyword evidence="2" id="KW-0812">Transmembrane</keyword>
<proteinExistence type="predicted"/>
<sequence>MSQDEAARTPDAPGQGGAADERPRPRYGEYAPEGWTWQPPADESAAPVQPAPPVQPTAPPPPPAPVALPGERQPSAVDRVVTIALLALGAFGAINTAASLQMLPQQFSLVYEQQGVGDFTPPEWLPTLTMVGTVLQLALYAATLGWSILRLRARKTAFWVPILGGVLSLVLMMVLVSIVFLNDPTFVAYIERMAGTTAP</sequence>
<dbReference type="Proteomes" id="UP000325243">
    <property type="component" value="Unassembled WGS sequence"/>
</dbReference>
<keyword evidence="2" id="KW-1133">Transmembrane helix</keyword>
<dbReference type="RefSeq" id="WP_148734417.1">
    <property type="nucleotide sequence ID" value="NZ_VSSB01000002.1"/>
</dbReference>
<dbReference type="InterPro" id="IPR046231">
    <property type="entry name" value="DUF6264"/>
</dbReference>
<feature type="region of interest" description="Disordered" evidence="1">
    <location>
        <begin position="1"/>
        <end position="71"/>
    </location>
</feature>
<keyword evidence="4" id="KW-1185">Reference proteome</keyword>
<reference evidence="3 4" key="1">
    <citation type="submission" date="2019-08" db="EMBL/GenBank/DDBJ databases">
        <authorList>
            <person name="Hu J."/>
        </authorList>
    </citation>
    <scope>NUCLEOTIDE SEQUENCE [LARGE SCALE GENOMIC DNA]</scope>
    <source>
        <strain evidence="3 4">NEAU-184</strain>
    </source>
</reference>
<evidence type="ECO:0000313" key="4">
    <source>
        <dbReference type="Proteomes" id="UP000325243"/>
    </source>
</evidence>
<feature type="transmembrane region" description="Helical" evidence="2">
    <location>
        <begin position="80"/>
        <end position="104"/>
    </location>
</feature>
<gene>
    <name evidence="3" type="ORF">FYC51_13945</name>
</gene>
<feature type="transmembrane region" description="Helical" evidence="2">
    <location>
        <begin position="158"/>
        <end position="181"/>
    </location>
</feature>
<comment type="caution">
    <text evidence="3">The sequence shown here is derived from an EMBL/GenBank/DDBJ whole genome shotgun (WGS) entry which is preliminary data.</text>
</comment>
<evidence type="ECO:0000313" key="3">
    <source>
        <dbReference type="EMBL" id="TYL50315.1"/>
    </source>
</evidence>
<evidence type="ECO:0000256" key="1">
    <source>
        <dbReference type="SAM" id="MobiDB-lite"/>
    </source>
</evidence>